<comment type="caution">
    <text evidence="1">The sequence shown here is derived from an EMBL/GenBank/DDBJ whole genome shotgun (WGS) entry which is preliminary data.</text>
</comment>
<organism evidence="1">
    <name type="scientific">Salmonella diarizonae</name>
    <dbReference type="NCBI Taxonomy" id="59204"/>
    <lineage>
        <taxon>Bacteria</taxon>
        <taxon>Pseudomonadati</taxon>
        <taxon>Pseudomonadota</taxon>
        <taxon>Gammaproteobacteria</taxon>
        <taxon>Enterobacterales</taxon>
        <taxon>Enterobacteriaceae</taxon>
        <taxon>Salmonella</taxon>
    </lineage>
</organism>
<sequence length="98" mass="11144">MNSLTSVRKKHPNYPVEFKIKMVELSYKPGVSVAQLAREQGINDSLLFKWRQYWREGKLRAPQQSDTNMPVLIPVTLNADTAPVVQPSSEAHEPETHS</sequence>
<gene>
    <name evidence="1" type="ORF">EL06_23440</name>
</gene>
<dbReference type="GO" id="GO:0006313">
    <property type="term" value="P:DNA transposition"/>
    <property type="evidence" value="ECO:0007669"/>
    <property type="project" value="InterPro"/>
</dbReference>
<dbReference type="Proteomes" id="UP000885362">
    <property type="component" value="Unassembled WGS sequence"/>
</dbReference>
<name>A0A6C8Y3S7_SALDZ</name>
<dbReference type="InterPro" id="IPR002514">
    <property type="entry name" value="Transposase_8"/>
</dbReference>
<proteinExistence type="predicted"/>
<dbReference type="GO" id="GO:0004803">
    <property type="term" value="F:transposase activity"/>
    <property type="evidence" value="ECO:0007669"/>
    <property type="project" value="InterPro"/>
</dbReference>
<dbReference type="AlphaFoldDB" id="A0A6C8Y3S7"/>
<protein>
    <submittedName>
        <fullName evidence="1">Transposase</fullName>
    </submittedName>
</protein>
<evidence type="ECO:0000313" key="1">
    <source>
        <dbReference type="EMBL" id="MIE72278.1"/>
    </source>
</evidence>
<dbReference type="GO" id="GO:0043565">
    <property type="term" value="F:sequence-specific DNA binding"/>
    <property type="evidence" value="ECO:0007669"/>
    <property type="project" value="InterPro"/>
</dbReference>
<dbReference type="SUPFAM" id="SSF48295">
    <property type="entry name" value="TrpR-like"/>
    <property type="match status" value="1"/>
</dbReference>
<dbReference type="InterPro" id="IPR010921">
    <property type="entry name" value="Trp_repressor/repl_initiator"/>
</dbReference>
<dbReference type="Pfam" id="PF01527">
    <property type="entry name" value="HTH_Tnp_1"/>
    <property type="match status" value="1"/>
</dbReference>
<dbReference type="EMBL" id="RSHK01000031">
    <property type="protein sequence ID" value="MIE72278.1"/>
    <property type="molecule type" value="Genomic_DNA"/>
</dbReference>
<accession>A0A6C8Y3S7</accession>
<reference evidence="1" key="1">
    <citation type="submission" date="2018-08" db="EMBL/GenBank/DDBJ databases">
        <authorList>
            <consortium name="GenomeTrakr network: Whole genome sequencing for foodborne pathogen traceback"/>
        </authorList>
    </citation>
    <scope>NUCLEOTIDE SEQUENCE [LARGE SCALE GENOMIC DNA]</scope>
    <source>
        <strain evidence="1">FMA0132</strain>
    </source>
</reference>